<protein>
    <submittedName>
        <fullName evidence="2">HET-domain-containing protein</fullName>
    </submittedName>
</protein>
<name>A0A6A6SSI6_9PLEO</name>
<accession>A0A6A6SSI6</accession>
<dbReference type="Pfam" id="PF06985">
    <property type="entry name" value="HET"/>
    <property type="match status" value="1"/>
</dbReference>
<feature type="domain" description="Heterokaryon incompatibility" evidence="1">
    <location>
        <begin position="60"/>
        <end position="208"/>
    </location>
</feature>
<dbReference type="PANTHER" id="PTHR33112:SF12">
    <property type="entry name" value="HETEROKARYON INCOMPATIBILITY DOMAIN-CONTAINING PROTEIN"/>
    <property type="match status" value="1"/>
</dbReference>
<feature type="non-terminal residue" evidence="2">
    <location>
        <position position="1"/>
    </location>
</feature>
<dbReference type="Proteomes" id="UP000799324">
    <property type="component" value="Unassembled WGS sequence"/>
</dbReference>
<organism evidence="2 3">
    <name type="scientific">Lophiostoma macrostomum CBS 122681</name>
    <dbReference type="NCBI Taxonomy" id="1314788"/>
    <lineage>
        <taxon>Eukaryota</taxon>
        <taxon>Fungi</taxon>
        <taxon>Dikarya</taxon>
        <taxon>Ascomycota</taxon>
        <taxon>Pezizomycotina</taxon>
        <taxon>Dothideomycetes</taxon>
        <taxon>Pleosporomycetidae</taxon>
        <taxon>Pleosporales</taxon>
        <taxon>Lophiostomataceae</taxon>
        <taxon>Lophiostoma</taxon>
    </lineage>
</organism>
<feature type="non-terminal residue" evidence="2">
    <location>
        <position position="208"/>
    </location>
</feature>
<evidence type="ECO:0000313" key="3">
    <source>
        <dbReference type="Proteomes" id="UP000799324"/>
    </source>
</evidence>
<gene>
    <name evidence="2" type="ORF">K491DRAFT_555582</name>
</gene>
<dbReference type="OrthoDB" id="5135333at2759"/>
<proteinExistence type="predicted"/>
<evidence type="ECO:0000259" key="1">
    <source>
        <dbReference type="Pfam" id="PF06985"/>
    </source>
</evidence>
<dbReference type="PANTHER" id="PTHR33112">
    <property type="entry name" value="DOMAIN PROTEIN, PUTATIVE-RELATED"/>
    <property type="match status" value="1"/>
</dbReference>
<dbReference type="InterPro" id="IPR010730">
    <property type="entry name" value="HET"/>
</dbReference>
<keyword evidence="3" id="KW-1185">Reference proteome</keyword>
<sequence>IDLALVKRWIATCERGHGTCRRIEAEMPTGVHLSSAQPLEILLVDVQNLCLVKATTRSRYLALSYVWGNVQQLMATKSATDLFQPQGLIPRLKEIPRTILDAFQFAGKISERYVWVDSLCIIQDDEELKHHQISRMGEIYSGATATIIAATGEDADSRLPGLQRGTRTGMSSYRFHEVFSQPMLCRPLNPGHPLRSLAETKYSTRGWT</sequence>
<dbReference type="AlphaFoldDB" id="A0A6A6SSI6"/>
<dbReference type="EMBL" id="MU004446">
    <property type="protein sequence ID" value="KAF2650736.1"/>
    <property type="molecule type" value="Genomic_DNA"/>
</dbReference>
<evidence type="ECO:0000313" key="2">
    <source>
        <dbReference type="EMBL" id="KAF2650736.1"/>
    </source>
</evidence>
<reference evidence="2" key="1">
    <citation type="journal article" date="2020" name="Stud. Mycol.">
        <title>101 Dothideomycetes genomes: a test case for predicting lifestyles and emergence of pathogens.</title>
        <authorList>
            <person name="Haridas S."/>
            <person name="Albert R."/>
            <person name="Binder M."/>
            <person name="Bloem J."/>
            <person name="Labutti K."/>
            <person name="Salamov A."/>
            <person name="Andreopoulos B."/>
            <person name="Baker S."/>
            <person name="Barry K."/>
            <person name="Bills G."/>
            <person name="Bluhm B."/>
            <person name="Cannon C."/>
            <person name="Castanera R."/>
            <person name="Culley D."/>
            <person name="Daum C."/>
            <person name="Ezra D."/>
            <person name="Gonzalez J."/>
            <person name="Henrissat B."/>
            <person name="Kuo A."/>
            <person name="Liang C."/>
            <person name="Lipzen A."/>
            <person name="Lutzoni F."/>
            <person name="Magnuson J."/>
            <person name="Mondo S."/>
            <person name="Nolan M."/>
            <person name="Ohm R."/>
            <person name="Pangilinan J."/>
            <person name="Park H.-J."/>
            <person name="Ramirez L."/>
            <person name="Alfaro M."/>
            <person name="Sun H."/>
            <person name="Tritt A."/>
            <person name="Yoshinaga Y."/>
            <person name="Zwiers L.-H."/>
            <person name="Turgeon B."/>
            <person name="Goodwin S."/>
            <person name="Spatafora J."/>
            <person name="Crous P."/>
            <person name="Grigoriev I."/>
        </authorList>
    </citation>
    <scope>NUCLEOTIDE SEQUENCE</scope>
    <source>
        <strain evidence="2">CBS 122681</strain>
    </source>
</reference>